<organism evidence="2 3">
    <name type="scientific">Pontibacter korlensis</name>
    <dbReference type="NCBI Taxonomy" id="400092"/>
    <lineage>
        <taxon>Bacteria</taxon>
        <taxon>Pseudomonadati</taxon>
        <taxon>Bacteroidota</taxon>
        <taxon>Cytophagia</taxon>
        <taxon>Cytophagales</taxon>
        <taxon>Hymenobacteraceae</taxon>
        <taxon>Pontibacter</taxon>
    </lineage>
</organism>
<accession>A0A0E3UXI1</accession>
<evidence type="ECO:0000256" key="1">
    <source>
        <dbReference type="SAM" id="SignalP"/>
    </source>
</evidence>
<evidence type="ECO:0000313" key="2">
    <source>
        <dbReference type="EMBL" id="AKD03596.1"/>
    </source>
</evidence>
<dbReference type="HOGENOM" id="CLU_098650_0_0_10"/>
<dbReference type="STRING" id="400092.PKOR_11220"/>
<gene>
    <name evidence="2" type="ORF">PKOR_11220</name>
</gene>
<name>A0A0E3UXI1_9BACT</name>
<protein>
    <submittedName>
        <fullName evidence="2">Uncharacterized protein</fullName>
    </submittedName>
</protein>
<reference evidence="2 3" key="1">
    <citation type="journal article" date="2015" name="Sci. Rep.">
        <title>Unraveling adaptation of Pontibacter korlensis to radiation and infertility in desert through complete genome and comparative transcriptomic analysis.</title>
        <authorList>
            <person name="Dai J."/>
            <person name="Dai W."/>
            <person name="Qiu C."/>
            <person name="Yang Z."/>
            <person name="Zhang Y."/>
            <person name="Zhou M."/>
            <person name="Zhang L."/>
            <person name="Fang C."/>
            <person name="Gao Q."/>
            <person name="Yang Q."/>
            <person name="Li X."/>
            <person name="Wang Z."/>
            <person name="Wang Z."/>
            <person name="Jia Z."/>
            <person name="Chen X."/>
        </authorList>
    </citation>
    <scope>NUCLEOTIDE SEQUENCE [LARGE SCALE GENOMIC DNA]</scope>
    <source>
        <strain evidence="2 3">X14-1T</strain>
    </source>
</reference>
<evidence type="ECO:0000313" key="3">
    <source>
        <dbReference type="Proteomes" id="UP000033109"/>
    </source>
</evidence>
<feature type="signal peptide" evidence="1">
    <location>
        <begin position="1"/>
        <end position="21"/>
    </location>
</feature>
<dbReference type="RefSeq" id="WP_046310812.1">
    <property type="nucleotide sequence ID" value="NZ_CBCSCY010000002.1"/>
</dbReference>
<dbReference type="Proteomes" id="UP000033109">
    <property type="component" value="Chromosome"/>
</dbReference>
<dbReference type="PATRIC" id="fig|400092.3.peg.2440"/>
<keyword evidence="1" id="KW-0732">Signal</keyword>
<feature type="chain" id="PRO_5002413699" evidence="1">
    <location>
        <begin position="22"/>
        <end position="244"/>
    </location>
</feature>
<proteinExistence type="predicted"/>
<keyword evidence="3" id="KW-1185">Reference proteome</keyword>
<dbReference type="EMBL" id="CP009621">
    <property type="protein sequence ID" value="AKD03596.1"/>
    <property type="molecule type" value="Genomic_DNA"/>
</dbReference>
<dbReference type="OrthoDB" id="655382at2"/>
<dbReference type="AlphaFoldDB" id="A0A0E3UXI1"/>
<sequence>MQKGLFILAIALALFSWPFVASSQAHLADTSFVEQAVADAVQSYKNSTGVQSHLYTGSEYYYIPDSYLDGHQFFKSKIFSTGSVQYDGVWYRGIPLLYDVVVDEVLTTHPTSGYILKLVKQKVRSFELGGETFIYLGADSSVIQPGYYSLLHSGKVKVLAFRDKEVQERTTTNGLEGEFRVTDKYYLYKDGSYHQVNKKRSVLNVLRDEKKQLNRFIRDNNLKFRKQKEAAITKVAQYYDTLKN</sequence>
<dbReference type="KEGG" id="pko:PKOR_11220"/>